<sequence>MVDQEATTIAQALIQERVSRFGVPEVITTDRGTNFQSHLFHNLANLLRTYKNRITAYNPKENGIIERAQRQIKAALMAHCTENWVGELPLVQLGIRSSYKWDIGACPVELVYGT</sequence>
<dbReference type="InterPro" id="IPR001584">
    <property type="entry name" value="Integrase_cat-core"/>
</dbReference>
<dbReference type="GO" id="GO:0015074">
    <property type="term" value="P:DNA integration"/>
    <property type="evidence" value="ECO:0007669"/>
    <property type="project" value="InterPro"/>
</dbReference>
<dbReference type="OrthoDB" id="6429193at2759"/>
<comment type="caution">
    <text evidence="2">The sequence shown here is derived from an EMBL/GenBank/DDBJ whole genome shotgun (WGS) entry which is preliminary data.</text>
</comment>
<dbReference type="AlphaFoldDB" id="A0A4Y2T6X8"/>
<keyword evidence="3" id="KW-1185">Reference proteome</keyword>
<reference evidence="2 3" key="1">
    <citation type="journal article" date="2019" name="Sci. Rep.">
        <title>Orb-weaving spider Araneus ventricosus genome elucidates the spidroin gene catalogue.</title>
        <authorList>
            <person name="Kono N."/>
            <person name="Nakamura H."/>
            <person name="Ohtoshi R."/>
            <person name="Moran D.A.P."/>
            <person name="Shinohara A."/>
            <person name="Yoshida Y."/>
            <person name="Fujiwara M."/>
            <person name="Mori M."/>
            <person name="Tomita M."/>
            <person name="Arakawa K."/>
        </authorList>
    </citation>
    <scope>NUCLEOTIDE SEQUENCE [LARGE SCALE GENOMIC DNA]</scope>
</reference>
<dbReference type="PANTHER" id="PTHR38681:SF1">
    <property type="entry name" value="RETROVIRUS-RELATED POL POLYPROTEIN FROM TRANSPOSON 412-LIKE PROTEIN"/>
    <property type="match status" value="1"/>
</dbReference>
<dbReference type="PANTHER" id="PTHR38681">
    <property type="entry name" value="RETROVIRUS-RELATED POL POLYPROTEIN FROM TRANSPOSON 412-LIKE PROTEIN-RELATED"/>
    <property type="match status" value="1"/>
</dbReference>
<dbReference type="InterPro" id="IPR012337">
    <property type="entry name" value="RNaseH-like_sf"/>
</dbReference>
<dbReference type="GO" id="GO:0003676">
    <property type="term" value="F:nucleic acid binding"/>
    <property type="evidence" value="ECO:0007669"/>
    <property type="project" value="InterPro"/>
</dbReference>
<dbReference type="PROSITE" id="PS50994">
    <property type="entry name" value="INTEGRASE"/>
    <property type="match status" value="1"/>
</dbReference>
<dbReference type="Proteomes" id="UP000499080">
    <property type="component" value="Unassembled WGS sequence"/>
</dbReference>
<gene>
    <name evidence="2" type="ORF">AVEN_73931_1</name>
</gene>
<protein>
    <recommendedName>
        <fullName evidence="1">Integrase catalytic domain-containing protein</fullName>
    </recommendedName>
</protein>
<evidence type="ECO:0000313" key="3">
    <source>
        <dbReference type="Proteomes" id="UP000499080"/>
    </source>
</evidence>
<evidence type="ECO:0000259" key="1">
    <source>
        <dbReference type="PROSITE" id="PS50994"/>
    </source>
</evidence>
<dbReference type="Gene3D" id="3.30.420.10">
    <property type="entry name" value="Ribonuclease H-like superfamily/Ribonuclease H"/>
    <property type="match status" value="1"/>
</dbReference>
<name>A0A4Y2T6X8_ARAVE</name>
<evidence type="ECO:0000313" key="2">
    <source>
        <dbReference type="EMBL" id="GBN94895.1"/>
    </source>
</evidence>
<dbReference type="EMBL" id="BGPR01025736">
    <property type="protein sequence ID" value="GBN94895.1"/>
    <property type="molecule type" value="Genomic_DNA"/>
</dbReference>
<proteinExistence type="predicted"/>
<dbReference type="SUPFAM" id="SSF53098">
    <property type="entry name" value="Ribonuclease H-like"/>
    <property type="match status" value="1"/>
</dbReference>
<organism evidence="2 3">
    <name type="scientific">Araneus ventricosus</name>
    <name type="common">Orbweaver spider</name>
    <name type="synonym">Epeira ventricosa</name>
    <dbReference type="NCBI Taxonomy" id="182803"/>
    <lineage>
        <taxon>Eukaryota</taxon>
        <taxon>Metazoa</taxon>
        <taxon>Ecdysozoa</taxon>
        <taxon>Arthropoda</taxon>
        <taxon>Chelicerata</taxon>
        <taxon>Arachnida</taxon>
        <taxon>Araneae</taxon>
        <taxon>Araneomorphae</taxon>
        <taxon>Entelegynae</taxon>
        <taxon>Araneoidea</taxon>
        <taxon>Araneidae</taxon>
        <taxon>Araneus</taxon>
    </lineage>
</organism>
<dbReference type="InterPro" id="IPR036397">
    <property type="entry name" value="RNaseH_sf"/>
</dbReference>
<feature type="domain" description="Integrase catalytic" evidence="1">
    <location>
        <begin position="1"/>
        <end position="76"/>
    </location>
</feature>
<accession>A0A4Y2T6X8</accession>